<protein>
    <recommendedName>
        <fullName evidence="3">DUF1257 domain-containing protein</fullName>
    </recommendedName>
</protein>
<organism evidence="1 2">
    <name type="scientific">Gimesia aquarii</name>
    <dbReference type="NCBI Taxonomy" id="2527964"/>
    <lineage>
        <taxon>Bacteria</taxon>
        <taxon>Pseudomonadati</taxon>
        <taxon>Planctomycetota</taxon>
        <taxon>Planctomycetia</taxon>
        <taxon>Planctomycetales</taxon>
        <taxon>Planctomycetaceae</taxon>
        <taxon>Gimesia</taxon>
    </lineage>
</organism>
<dbReference type="KEGG" id="gaw:V144x_26180"/>
<dbReference type="EMBL" id="CP037920">
    <property type="protein sequence ID" value="QDT97147.1"/>
    <property type="molecule type" value="Genomic_DNA"/>
</dbReference>
<dbReference type="RefSeq" id="WP_144985523.1">
    <property type="nucleotide sequence ID" value="NZ_CP037920.1"/>
</dbReference>
<name>A0A517VVX3_9PLAN</name>
<dbReference type="InterPro" id="IPR009666">
    <property type="entry name" value="Uncharacterised_Ycf35"/>
</dbReference>
<proteinExistence type="predicted"/>
<gene>
    <name evidence="1" type="ORF">V144x_26180</name>
</gene>
<evidence type="ECO:0008006" key="3">
    <source>
        <dbReference type="Google" id="ProtNLM"/>
    </source>
</evidence>
<sequence length="152" mass="16573">MSSVIVVAPIIIANWPVITAAVAAGVGSLGFSVVNTAELQSALSENMTREEIEVENSEVLDGSAGTGEQMVVVKDGIKATFTRDARGALKLCMEGKGKSKSELRQIGEELMGRVTQQYAYHRVVTELKERNMTIVEEGMTETESVKIRIRNW</sequence>
<evidence type="ECO:0000313" key="1">
    <source>
        <dbReference type="EMBL" id="QDT97147.1"/>
    </source>
</evidence>
<dbReference type="Proteomes" id="UP000318704">
    <property type="component" value="Chromosome"/>
</dbReference>
<dbReference type="AlphaFoldDB" id="A0A517VVX3"/>
<accession>A0A517VVX3</accession>
<dbReference type="Pfam" id="PF06868">
    <property type="entry name" value="DUF1257"/>
    <property type="match status" value="1"/>
</dbReference>
<evidence type="ECO:0000313" key="2">
    <source>
        <dbReference type="Proteomes" id="UP000318704"/>
    </source>
</evidence>
<reference evidence="1 2" key="1">
    <citation type="submission" date="2019-03" db="EMBL/GenBank/DDBJ databases">
        <title>Deep-cultivation of Planctomycetes and their phenomic and genomic characterization uncovers novel biology.</title>
        <authorList>
            <person name="Wiegand S."/>
            <person name="Jogler M."/>
            <person name="Boedeker C."/>
            <person name="Pinto D."/>
            <person name="Vollmers J."/>
            <person name="Rivas-Marin E."/>
            <person name="Kohn T."/>
            <person name="Peeters S.H."/>
            <person name="Heuer A."/>
            <person name="Rast P."/>
            <person name="Oberbeckmann S."/>
            <person name="Bunk B."/>
            <person name="Jeske O."/>
            <person name="Meyerdierks A."/>
            <person name="Storesund J.E."/>
            <person name="Kallscheuer N."/>
            <person name="Luecker S."/>
            <person name="Lage O.M."/>
            <person name="Pohl T."/>
            <person name="Merkel B.J."/>
            <person name="Hornburger P."/>
            <person name="Mueller R.-W."/>
            <person name="Bruemmer F."/>
            <person name="Labrenz M."/>
            <person name="Spormann A.M."/>
            <person name="Op den Camp H."/>
            <person name="Overmann J."/>
            <person name="Amann R."/>
            <person name="Jetten M.S.M."/>
            <person name="Mascher T."/>
            <person name="Medema M.H."/>
            <person name="Devos D.P."/>
            <person name="Kaster A.-K."/>
            <person name="Ovreas L."/>
            <person name="Rohde M."/>
            <person name="Galperin M.Y."/>
            <person name="Jogler C."/>
        </authorList>
    </citation>
    <scope>NUCLEOTIDE SEQUENCE [LARGE SCALE GENOMIC DNA]</scope>
    <source>
        <strain evidence="1 2">V144</strain>
    </source>
</reference>